<proteinExistence type="inferred from homology"/>
<dbReference type="PANTHER" id="PTHR48099:SF5">
    <property type="entry name" value="C-1-TETRAHYDROFOLATE SYNTHASE, CYTOPLASMIC"/>
    <property type="match status" value="1"/>
</dbReference>
<dbReference type="GO" id="GO:0004488">
    <property type="term" value="F:methylenetetrahydrofolate dehydrogenase (NADP+) activity"/>
    <property type="evidence" value="ECO:0007669"/>
    <property type="project" value="UniProtKB-UniRule"/>
</dbReference>
<evidence type="ECO:0000256" key="2">
    <source>
        <dbReference type="ARBA" id="ARBA00022563"/>
    </source>
</evidence>
<dbReference type="Gene3D" id="3.40.50.720">
    <property type="entry name" value="NAD(P)-binding Rossmann-like Domain"/>
    <property type="match status" value="1"/>
</dbReference>
<dbReference type="GO" id="GO:0000105">
    <property type="term" value="P:L-histidine biosynthetic process"/>
    <property type="evidence" value="ECO:0007669"/>
    <property type="project" value="UniProtKB-KW"/>
</dbReference>
<evidence type="ECO:0000313" key="12">
    <source>
        <dbReference type="EMBL" id="MCA9380789.1"/>
    </source>
</evidence>
<dbReference type="Pfam" id="PF02882">
    <property type="entry name" value="THF_DHG_CYH_C"/>
    <property type="match status" value="1"/>
</dbReference>
<reference evidence="12" key="1">
    <citation type="submission" date="2020-04" db="EMBL/GenBank/DDBJ databases">
        <authorList>
            <person name="Zhang T."/>
        </authorList>
    </citation>
    <scope>NUCLEOTIDE SEQUENCE</scope>
    <source>
        <strain evidence="12">HKST-UBA13</strain>
    </source>
</reference>
<evidence type="ECO:0000313" key="13">
    <source>
        <dbReference type="Proteomes" id="UP000775877"/>
    </source>
</evidence>
<dbReference type="SUPFAM" id="SSF53223">
    <property type="entry name" value="Aminoacid dehydrogenase-like, N-terminal domain"/>
    <property type="match status" value="1"/>
</dbReference>
<evidence type="ECO:0000259" key="10">
    <source>
        <dbReference type="Pfam" id="PF00763"/>
    </source>
</evidence>
<comment type="caution">
    <text evidence="9">Lacks conserved residue(s) required for the propagation of feature annotation.</text>
</comment>
<evidence type="ECO:0000259" key="11">
    <source>
        <dbReference type="Pfam" id="PF02882"/>
    </source>
</evidence>
<evidence type="ECO:0000256" key="5">
    <source>
        <dbReference type="ARBA" id="ARBA00022857"/>
    </source>
</evidence>
<keyword evidence="5 9" id="KW-0521">NADP</keyword>
<dbReference type="GO" id="GO:0006164">
    <property type="term" value="P:purine nucleotide biosynthetic process"/>
    <property type="evidence" value="ECO:0007669"/>
    <property type="project" value="UniProtKB-KW"/>
</dbReference>
<dbReference type="EC" id="3.5.4.9" evidence="9"/>
<name>A0A955IA12_9BACT</name>
<dbReference type="EC" id="1.5.1.5" evidence="9"/>
<comment type="pathway">
    <text evidence="1 9">One-carbon metabolism; tetrahydrofolate interconversion.</text>
</comment>
<comment type="catalytic activity">
    <reaction evidence="9">
        <text>(6R)-5,10-methylene-5,6,7,8-tetrahydrofolate + NADP(+) = (6R)-5,10-methenyltetrahydrofolate + NADPH</text>
        <dbReference type="Rhea" id="RHEA:22812"/>
        <dbReference type="ChEBI" id="CHEBI:15636"/>
        <dbReference type="ChEBI" id="CHEBI:57455"/>
        <dbReference type="ChEBI" id="CHEBI:57783"/>
        <dbReference type="ChEBI" id="CHEBI:58349"/>
        <dbReference type="EC" id="1.5.1.5"/>
    </reaction>
</comment>
<dbReference type="InterPro" id="IPR036291">
    <property type="entry name" value="NAD(P)-bd_dom_sf"/>
</dbReference>
<comment type="similarity">
    <text evidence="9">Belongs to the tetrahydrofolate dehydrogenase/cyclohydrolase family.</text>
</comment>
<feature type="binding site" evidence="9">
    <location>
        <begin position="180"/>
        <end position="182"/>
    </location>
    <ligand>
        <name>NADP(+)</name>
        <dbReference type="ChEBI" id="CHEBI:58349"/>
    </ligand>
</feature>
<evidence type="ECO:0000256" key="6">
    <source>
        <dbReference type="ARBA" id="ARBA00023002"/>
    </source>
</evidence>
<sequence>MANIIDGKTRADRILSDLKEDIINLPEVPRLAIFLASDDYESEVFVNLKMKKAEEIGMEAKLYQFPMATSSEDLTRELRKLRSNVGVHGALLQLPMFDHLRDFRKQIIDAIPYDKDADGLTPYQQGRSSHLHEDSIPPATVEAILECLDECFDQNLTWQNITSGSDELDLLKSQNVVIVNNSNLIGKPLASILSSLGATVTIANEFTEDLGYFTSRADILITATGKTNIINHEMVKEGAIVVDVTSTKVSDQILGDIVQDEAMLNKVSYITPVPGGVGPLTVACLLRNVVRLCS</sequence>
<dbReference type="AlphaFoldDB" id="A0A955IA12"/>
<keyword evidence="6 9" id="KW-0560">Oxidoreductase</keyword>
<reference evidence="12" key="2">
    <citation type="journal article" date="2021" name="Microbiome">
        <title>Successional dynamics and alternative stable states in a saline activated sludge microbial community over 9 years.</title>
        <authorList>
            <person name="Wang Y."/>
            <person name="Ye J."/>
            <person name="Ju F."/>
            <person name="Liu L."/>
            <person name="Boyd J.A."/>
            <person name="Deng Y."/>
            <person name="Parks D.H."/>
            <person name="Jiang X."/>
            <person name="Yin X."/>
            <person name="Woodcroft B.J."/>
            <person name="Tyson G.W."/>
            <person name="Hugenholtz P."/>
            <person name="Polz M.F."/>
            <person name="Zhang T."/>
        </authorList>
    </citation>
    <scope>NUCLEOTIDE SEQUENCE</scope>
    <source>
        <strain evidence="12">HKST-UBA13</strain>
    </source>
</reference>
<feature type="domain" description="Tetrahydrofolate dehydrogenase/cyclohydrolase catalytic" evidence="10">
    <location>
        <begin position="5"/>
        <end position="118"/>
    </location>
</feature>
<evidence type="ECO:0000256" key="9">
    <source>
        <dbReference type="HAMAP-Rule" id="MF_01576"/>
    </source>
</evidence>
<evidence type="ECO:0000256" key="1">
    <source>
        <dbReference type="ARBA" id="ARBA00004777"/>
    </source>
</evidence>
<accession>A0A955IA12</accession>
<dbReference type="SUPFAM" id="SSF51735">
    <property type="entry name" value="NAD(P)-binding Rossmann-fold domains"/>
    <property type="match status" value="1"/>
</dbReference>
<dbReference type="PRINTS" id="PR00085">
    <property type="entry name" value="THFDHDRGNASE"/>
</dbReference>
<dbReference type="InterPro" id="IPR046346">
    <property type="entry name" value="Aminoacid_DH-like_N_sf"/>
</dbReference>
<dbReference type="InterPro" id="IPR000672">
    <property type="entry name" value="THF_DH/CycHdrlase"/>
</dbReference>
<dbReference type="PANTHER" id="PTHR48099">
    <property type="entry name" value="C-1-TETRAHYDROFOLATE SYNTHASE, CYTOPLASMIC-RELATED"/>
    <property type="match status" value="1"/>
</dbReference>
<dbReference type="InterPro" id="IPR020631">
    <property type="entry name" value="THF_DH/CycHdrlase_NAD-bd_dom"/>
</dbReference>
<protein>
    <recommendedName>
        <fullName evidence="9">Bifunctional protein FolD</fullName>
    </recommendedName>
    <domain>
        <recommendedName>
            <fullName evidence="9">Methylenetetrahydrofolate dehydrogenase</fullName>
            <ecNumber evidence="9">1.5.1.5</ecNumber>
        </recommendedName>
    </domain>
    <domain>
        <recommendedName>
            <fullName evidence="9">Methenyltetrahydrofolate cyclohydrolase</fullName>
            <ecNumber evidence="9">3.5.4.9</ecNumber>
        </recommendedName>
    </domain>
</protein>
<dbReference type="Gene3D" id="3.40.50.10860">
    <property type="entry name" value="Leucine Dehydrogenase, chain A, domain 1"/>
    <property type="match status" value="1"/>
</dbReference>
<dbReference type="GO" id="GO:0005829">
    <property type="term" value="C:cytosol"/>
    <property type="evidence" value="ECO:0007669"/>
    <property type="project" value="TreeGrafter"/>
</dbReference>
<gene>
    <name evidence="9" type="primary">folD</name>
    <name evidence="12" type="ORF">KC678_00805</name>
</gene>
<comment type="function">
    <text evidence="9">Catalyzes the oxidation of 5,10-methylenetetrahydrofolate to 5,10-methenyltetrahydrofolate and then the hydrolysis of 5,10-methenyltetrahydrofolate to 10-formyltetrahydrofolate.</text>
</comment>
<dbReference type="GO" id="GO:0035999">
    <property type="term" value="P:tetrahydrofolate interconversion"/>
    <property type="evidence" value="ECO:0007669"/>
    <property type="project" value="UniProtKB-UniRule"/>
</dbReference>
<dbReference type="InterPro" id="IPR020630">
    <property type="entry name" value="THF_DH/CycHdrlase_cat_dom"/>
</dbReference>
<keyword evidence="8 9" id="KW-0511">Multifunctional enzyme</keyword>
<dbReference type="Proteomes" id="UP000775877">
    <property type="component" value="Unassembled WGS sequence"/>
</dbReference>
<dbReference type="CDD" id="cd01080">
    <property type="entry name" value="NAD_bind_m-THF_DH_Cyclohyd"/>
    <property type="match status" value="1"/>
</dbReference>
<dbReference type="EMBL" id="JAGQLJ010000014">
    <property type="protein sequence ID" value="MCA9380789.1"/>
    <property type="molecule type" value="Genomic_DNA"/>
</dbReference>
<comment type="subunit">
    <text evidence="9">Homodimer.</text>
</comment>
<dbReference type="Pfam" id="PF00763">
    <property type="entry name" value="THF_DHG_CYH"/>
    <property type="match status" value="1"/>
</dbReference>
<keyword evidence="7 9" id="KW-0486">Methionine biosynthesis</keyword>
<keyword evidence="4 9" id="KW-0378">Hydrolase</keyword>
<evidence type="ECO:0000256" key="7">
    <source>
        <dbReference type="ARBA" id="ARBA00023167"/>
    </source>
</evidence>
<comment type="caution">
    <text evidence="12">The sequence shown here is derived from an EMBL/GenBank/DDBJ whole genome shotgun (WGS) entry which is preliminary data.</text>
</comment>
<evidence type="ECO:0000256" key="8">
    <source>
        <dbReference type="ARBA" id="ARBA00023268"/>
    </source>
</evidence>
<keyword evidence="9" id="KW-0368">Histidine biosynthesis</keyword>
<evidence type="ECO:0000256" key="4">
    <source>
        <dbReference type="ARBA" id="ARBA00022801"/>
    </source>
</evidence>
<dbReference type="GO" id="GO:0009086">
    <property type="term" value="P:methionine biosynthetic process"/>
    <property type="evidence" value="ECO:0007669"/>
    <property type="project" value="UniProtKB-KW"/>
</dbReference>
<dbReference type="HAMAP" id="MF_01576">
    <property type="entry name" value="THF_DHG_CYH"/>
    <property type="match status" value="1"/>
</dbReference>
<organism evidence="12 13">
    <name type="scientific">Candidatus Dojkabacteria bacterium</name>
    <dbReference type="NCBI Taxonomy" id="2099670"/>
    <lineage>
        <taxon>Bacteria</taxon>
        <taxon>Candidatus Dojkabacteria</taxon>
    </lineage>
</organism>
<dbReference type="GO" id="GO:0004477">
    <property type="term" value="F:methenyltetrahydrofolate cyclohydrolase activity"/>
    <property type="evidence" value="ECO:0007669"/>
    <property type="project" value="UniProtKB-UniRule"/>
</dbReference>
<comment type="catalytic activity">
    <reaction evidence="9">
        <text>(6R)-5,10-methenyltetrahydrofolate + H2O = (6R)-10-formyltetrahydrofolate + H(+)</text>
        <dbReference type="Rhea" id="RHEA:23700"/>
        <dbReference type="ChEBI" id="CHEBI:15377"/>
        <dbReference type="ChEBI" id="CHEBI:15378"/>
        <dbReference type="ChEBI" id="CHEBI:57455"/>
        <dbReference type="ChEBI" id="CHEBI:195366"/>
        <dbReference type="EC" id="3.5.4.9"/>
    </reaction>
</comment>
<evidence type="ECO:0000256" key="3">
    <source>
        <dbReference type="ARBA" id="ARBA00022755"/>
    </source>
</evidence>
<keyword evidence="9" id="KW-0028">Amino-acid biosynthesis</keyword>
<keyword evidence="2 9" id="KW-0554">One-carbon metabolism</keyword>
<feature type="domain" description="Tetrahydrofolate dehydrogenase/cyclohydrolase NAD(P)-binding" evidence="11">
    <location>
        <begin position="171"/>
        <end position="292"/>
    </location>
</feature>
<keyword evidence="3 9" id="KW-0658">Purine biosynthesis</keyword>